<gene>
    <name evidence="2" type="ORF">E0D97_01475</name>
</gene>
<dbReference type="PANTHER" id="PTHR40660:SF1">
    <property type="entry name" value="5'-PHOSPHATE OXIDASE PUTATIVE DOMAIN-CONTAINING PROTEIN-RELATED"/>
    <property type="match status" value="1"/>
</dbReference>
<dbReference type="EMBL" id="SJST01000001">
    <property type="protein sequence ID" value="TCD16136.1"/>
    <property type="molecule type" value="Genomic_DNA"/>
</dbReference>
<comment type="caution">
    <text evidence="2">The sequence shown here is derived from an EMBL/GenBank/DDBJ whole genome shotgun (WGS) entry which is preliminary data.</text>
</comment>
<dbReference type="SUPFAM" id="SSF55781">
    <property type="entry name" value="GAF domain-like"/>
    <property type="match status" value="1"/>
</dbReference>
<feature type="domain" description="GAF" evidence="1">
    <location>
        <begin position="160"/>
        <end position="315"/>
    </location>
</feature>
<dbReference type="SUPFAM" id="SSF50475">
    <property type="entry name" value="FMN-binding split barrel"/>
    <property type="match status" value="1"/>
</dbReference>
<proteinExistence type="predicted"/>
<dbReference type="Pfam" id="PF13185">
    <property type="entry name" value="GAF_2"/>
    <property type="match status" value="1"/>
</dbReference>
<dbReference type="Proteomes" id="UP000291301">
    <property type="component" value="Unassembled WGS sequence"/>
</dbReference>
<dbReference type="InterPro" id="IPR003018">
    <property type="entry name" value="GAF"/>
</dbReference>
<name>A0A4R0PEB6_9HYPH</name>
<dbReference type="InterPro" id="IPR012349">
    <property type="entry name" value="Split_barrel_FMN-bd"/>
</dbReference>
<dbReference type="Gene3D" id="2.30.110.10">
    <property type="entry name" value="Electron Transport, Fmn-binding Protein, Chain A"/>
    <property type="match status" value="1"/>
</dbReference>
<evidence type="ECO:0000313" key="3">
    <source>
        <dbReference type="Proteomes" id="UP000291301"/>
    </source>
</evidence>
<reference evidence="2 3" key="1">
    <citation type="journal article" date="2015" name="Antonie Van Leeuwenhoek">
        <title>Oricola cellulosilytica gen. nov., sp. nov., a cellulose-degrading bacterium of the family Phyllobacteriaceae isolated from surface seashore water, and emended descriptions of Mesorhizobium loti and Phyllobacterium myrsinacearum.</title>
        <authorList>
            <person name="Hameed A."/>
            <person name="Shahina M."/>
            <person name="Lai W.A."/>
            <person name="Lin S.Y."/>
            <person name="Young L.S."/>
            <person name="Liu Y.C."/>
            <person name="Hsu Y.H."/>
            <person name="Young C.C."/>
        </authorList>
    </citation>
    <scope>NUCLEOTIDE SEQUENCE [LARGE SCALE GENOMIC DNA]</scope>
    <source>
        <strain evidence="2 3">KCTC 52183</strain>
    </source>
</reference>
<evidence type="ECO:0000313" key="2">
    <source>
        <dbReference type="EMBL" id="TCD16136.1"/>
    </source>
</evidence>
<accession>A0A4R0PEB6</accession>
<dbReference type="InterPro" id="IPR029016">
    <property type="entry name" value="GAF-like_dom_sf"/>
</dbReference>
<dbReference type="RefSeq" id="WP_131564727.1">
    <property type="nucleotide sequence ID" value="NZ_JAINFK010000001.1"/>
</dbReference>
<organism evidence="2 3">
    <name type="scientific">Oricola cellulosilytica</name>
    <dbReference type="NCBI Taxonomy" id="1429082"/>
    <lineage>
        <taxon>Bacteria</taxon>
        <taxon>Pseudomonadati</taxon>
        <taxon>Pseudomonadota</taxon>
        <taxon>Alphaproteobacteria</taxon>
        <taxon>Hyphomicrobiales</taxon>
        <taxon>Ahrensiaceae</taxon>
        <taxon>Oricola</taxon>
    </lineage>
</organism>
<evidence type="ECO:0000259" key="1">
    <source>
        <dbReference type="Pfam" id="PF13185"/>
    </source>
</evidence>
<dbReference type="Gene3D" id="3.30.450.40">
    <property type="match status" value="1"/>
</dbReference>
<protein>
    <submittedName>
        <fullName evidence="2">GAF domain-containing protein</fullName>
    </submittedName>
</protein>
<dbReference type="AlphaFoldDB" id="A0A4R0PEB6"/>
<dbReference type="PANTHER" id="PTHR40660">
    <property type="entry name" value="5'-PHOSPHATE OXIDASE PUTATIVE DOMAIN-CONTAINING PROTEIN-RELATED"/>
    <property type="match status" value="1"/>
</dbReference>
<keyword evidence="3" id="KW-1185">Reference proteome</keyword>
<dbReference type="OrthoDB" id="329702at2"/>
<sequence>MNDLCLEALRGALEGVIPAVLATVDGDGTPNVSMISQVHYVERQQVALSYQFFNKTRRNLMVNRLASVLVTDGTTLAMHRLQLEYRETLTSGPLFETMKAKLAGIASHSGLEGVFRLLGSDLFRVLSIETVSEPVLHPPPNNRSLLSAAQQTCTELAVMSDLDELLDRALHCLDRNFGIAYSMVLMVESHARRLYTVASHGYETSGIGSEVAFGEGVIGVAARENTPIRIGHMTTEYRYGATLMDSARRAGIIAITPVEIPFPGLHAPKSQIAVPISLGGQILGILFAESEEIMAFCYEEEDALRIVASHLAVLLTLLREDEEAVGEPLVQESLPSADTVTIRYHRLDQSIFLDHDYLIKGVAGAILWRLVSEHVQTGRTEFSNRELRLDPSLRLPAHAENLDARLILLRKRLDERDACIRLEKSGRGRFRLLARSQLELEEMGETGQPLAV</sequence>